<dbReference type="EMBL" id="CAMAPE010000017">
    <property type="protein sequence ID" value="CAH9084719.1"/>
    <property type="molecule type" value="Genomic_DNA"/>
</dbReference>
<sequence>MVQPSSGILIQTTDQMSSFQTGSSSAPPSSHADDAPPAWSPLAPALRQRLGASSMHFAGPTFTAQPATNPPQHAPVTAGSGSTQVTGSSA</sequence>
<dbReference type="Proteomes" id="UP001152484">
    <property type="component" value="Unassembled WGS sequence"/>
</dbReference>
<feature type="region of interest" description="Disordered" evidence="1">
    <location>
        <begin position="1"/>
        <end position="90"/>
    </location>
</feature>
<feature type="compositionally biased region" description="Low complexity" evidence="1">
    <location>
        <begin position="23"/>
        <end position="46"/>
    </location>
</feature>
<evidence type="ECO:0000256" key="1">
    <source>
        <dbReference type="SAM" id="MobiDB-lite"/>
    </source>
</evidence>
<evidence type="ECO:0000313" key="3">
    <source>
        <dbReference type="Proteomes" id="UP001152484"/>
    </source>
</evidence>
<reference evidence="2" key="1">
    <citation type="submission" date="2022-07" db="EMBL/GenBank/DDBJ databases">
        <authorList>
            <person name="Macas J."/>
            <person name="Novak P."/>
            <person name="Neumann P."/>
        </authorList>
    </citation>
    <scope>NUCLEOTIDE SEQUENCE</scope>
</reference>
<proteinExistence type="predicted"/>
<feature type="compositionally biased region" description="Polar residues" evidence="1">
    <location>
        <begin position="79"/>
        <end position="90"/>
    </location>
</feature>
<dbReference type="AlphaFoldDB" id="A0A9P0Z385"/>
<feature type="non-terminal residue" evidence="2">
    <location>
        <position position="1"/>
    </location>
</feature>
<accession>A0A9P0Z385</accession>
<organism evidence="2 3">
    <name type="scientific">Cuscuta europaea</name>
    <name type="common">European dodder</name>
    <dbReference type="NCBI Taxonomy" id="41803"/>
    <lineage>
        <taxon>Eukaryota</taxon>
        <taxon>Viridiplantae</taxon>
        <taxon>Streptophyta</taxon>
        <taxon>Embryophyta</taxon>
        <taxon>Tracheophyta</taxon>
        <taxon>Spermatophyta</taxon>
        <taxon>Magnoliopsida</taxon>
        <taxon>eudicotyledons</taxon>
        <taxon>Gunneridae</taxon>
        <taxon>Pentapetalae</taxon>
        <taxon>asterids</taxon>
        <taxon>lamiids</taxon>
        <taxon>Solanales</taxon>
        <taxon>Convolvulaceae</taxon>
        <taxon>Cuscuteae</taxon>
        <taxon>Cuscuta</taxon>
        <taxon>Cuscuta subgen. Cuscuta</taxon>
    </lineage>
</organism>
<feature type="compositionally biased region" description="Polar residues" evidence="1">
    <location>
        <begin position="1"/>
        <end position="22"/>
    </location>
</feature>
<evidence type="ECO:0000313" key="2">
    <source>
        <dbReference type="EMBL" id="CAH9084719.1"/>
    </source>
</evidence>
<protein>
    <submittedName>
        <fullName evidence="2">Uncharacterized protein</fullName>
    </submittedName>
</protein>
<name>A0A9P0Z385_CUSEU</name>
<gene>
    <name evidence="2" type="ORF">CEURO_LOCUS9136</name>
</gene>
<comment type="caution">
    <text evidence="2">The sequence shown here is derived from an EMBL/GenBank/DDBJ whole genome shotgun (WGS) entry which is preliminary data.</text>
</comment>
<keyword evidence="3" id="KW-1185">Reference proteome</keyword>